<feature type="compositionally biased region" description="Acidic residues" evidence="1">
    <location>
        <begin position="81"/>
        <end position="90"/>
    </location>
</feature>
<evidence type="ECO:0000313" key="3">
    <source>
        <dbReference type="Proteomes" id="UP000591131"/>
    </source>
</evidence>
<dbReference type="AlphaFoldDB" id="A0A7J6MND0"/>
<feature type="region of interest" description="Disordered" evidence="1">
    <location>
        <begin position="81"/>
        <end position="100"/>
    </location>
</feature>
<accession>A0A7J6MND0</accession>
<reference evidence="2 3" key="1">
    <citation type="submission" date="2020-04" db="EMBL/GenBank/DDBJ databases">
        <title>Perkinsus chesapeaki whole genome sequence.</title>
        <authorList>
            <person name="Bogema D.R."/>
        </authorList>
    </citation>
    <scope>NUCLEOTIDE SEQUENCE [LARGE SCALE GENOMIC DNA]</scope>
    <source>
        <strain evidence="2">ATCC PRA-425</strain>
    </source>
</reference>
<dbReference type="Proteomes" id="UP000591131">
    <property type="component" value="Unassembled WGS sequence"/>
</dbReference>
<keyword evidence="3" id="KW-1185">Reference proteome</keyword>
<sequence length="154" mass="17092">MKRGRTNTKRIMPMRSILKKESSIIEEDNKENHEDQNELTVGVNKKSDSAASAAAAAARKHSPSSVSLCSTVASMYGDVCEEMEEEEEEDGSRPHAASVHFRPQQIEYTFDDDHLLSVSLGRTADYDGAPNEKKAEKLQRQTATKAVTRGIYAF</sequence>
<feature type="region of interest" description="Disordered" evidence="1">
    <location>
        <begin position="1"/>
        <end position="64"/>
    </location>
</feature>
<dbReference type="OrthoDB" id="433456at2759"/>
<gene>
    <name evidence="2" type="ORF">FOL47_000470</name>
</gene>
<comment type="caution">
    <text evidence="2">The sequence shown here is derived from an EMBL/GenBank/DDBJ whole genome shotgun (WGS) entry which is preliminary data.</text>
</comment>
<evidence type="ECO:0000313" key="2">
    <source>
        <dbReference type="EMBL" id="KAF4672471.1"/>
    </source>
</evidence>
<organism evidence="2 3">
    <name type="scientific">Perkinsus chesapeaki</name>
    <name type="common">Clam parasite</name>
    <name type="synonym">Perkinsus andrewsi</name>
    <dbReference type="NCBI Taxonomy" id="330153"/>
    <lineage>
        <taxon>Eukaryota</taxon>
        <taxon>Sar</taxon>
        <taxon>Alveolata</taxon>
        <taxon>Perkinsozoa</taxon>
        <taxon>Perkinsea</taxon>
        <taxon>Perkinsida</taxon>
        <taxon>Perkinsidae</taxon>
        <taxon>Perkinsus</taxon>
    </lineage>
</organism>
<name>A0A7J6MND0_PERCH</name>
<evidence type="ECO:0000256" key="1">
    <source>
        <dbReference type="SAM" id="MobiDB-lite"/>
    </source>
</evidence>
<proteinExistence type="predicted"/>
<protein>
    <submittedName>
        <fullName evidence="2">Uncharacterized protein</fullName>
    </submittedName>
</protein>
<dbReference type="EMBL" id="JAAPAO010000108">
    <property type="protein sequence ID" value="KAF4672471.1"/>
    <property type="molecule type" value="Genomic_DNA"/>
</dbReference>